<dbReference type="OrthoDB" id="2894435at2759"/>
<dbReference type="EMBL" id="KN837237">
    <property type="protein sequence ID" value="KIJ31797.1"/>
    <property type="molecule type" value="Genomic_DNA"/>
</dbReference>
<accession>A0A0C9URF4</accession>
<proteinExistence type="predicted"/>
<evidence type="ECO:0008006" key="3">
    <source>
        <dbReference type="Google" id="ProtNLM"/>
    </source>
</evidence>
<name>A0A0C9URF4_SPHS4</name>
<dbReference type="HOGENOM" id="CLU_058504_0_0_1"/>
<sequence length="337" mass="38750">MSSEELSKLNVNNESLPYSIKITAQDAVRRKAKEEMVLALKLGESVKLWVKRLETMVDSHSMSRHLAKKIELIAEYGKNIVCLNLTHNMCKGENKEKIFLNTIVTQYCATGKGVPLAFILTNEESHCPLDHFLKWLRKDCDFELETVMIDCSNTEALGINKAFSDRVIKIIYCYWHLGQAWEKNIKAKVHFKCVRGKEACAELVKDVRTALGNLLRATTPQGFEEAREFMQMEYADQKAWLIYLEDEYIKHNERLPCIVRTEPLESQRASKLWILGELEANLRGIPDQDYFHQAHTNIKRLDLISQDSLTRFKTTTGSVKHIARETLLVLPGYATQT</sequence>
<gene>
    <name evidence="1" type="ORF">M422DRAFT_266551</name>
</gene>
<keyword evidence="2" id="KW-1185">Reference proteome</keyword>
<dbReference type="Proteomes" id="UP000054279">
    <property type="component" value="Unassembled WGS sequence"/>
</dbReference>
<dbReference type="AlphaFoldDB" id="A0A0C9URF4"/>
<organism evidence="1 2">
    <name type="scientific">Sphaerobolus stellatus (strain SS14)</name>
    <dbReference type="NCBI Taxonomy" id="990650"/>
    <lineage>
        <taxon>Eukaryota</taxon>
        <taxon>Fungi</taxon>
        <taxon>Dikarya</taxon>
        <taxon>Basidiomycota</taxon>
        <taxon>Agaricomycotina</taxon>
        <taxon>Agaricomycetes</taxon>
        <taxon>Phallomycetidae</taxon>
        <taxon>Geastrales</taxon>
        <taxon>Sphaerobolaceae</taxon>
        <taxon>Sphaerobolus</taxon>
    </lineage>
</organism>
<protein>
    <recommendedName>
        <fullName evidence="3">MULE transposase domain-containing protein</fullName>
    </recommendedName>
</protein>
<reference evidence="1 2" key="1">
    <citation type="submission" date="2014-06" db="EMBL/GenBank/DDBJ databases">
        <title>Evolutionary Origins and Diversification of the Mycorrhizal Mutualists.</title>
        <authorList>
            <consortium name="DOE Joint Genome Institute"/>
            <consortium name="Mycorrhizal Genomics Consortium"/>
            <person name="Kohler A."/>
            <person name="Kuo A."/>
            <person name="Nagy L.G."/>
            <person name="Floudas D."/>
            <person name="Copeland A."/>
            <person name="Barry K.W."/>
            <person name="Cichocki N."/>
            <person name="Veneault-Fourrey C."/>
            <person name="LaButti K."/>
            <person name="Lindquist E.A."/>
            <person name="Lipzen A."/>
            <person name="Lundell T."/>
            <person name="Morin E."/>
            <person name="Murat C."/>
            <person name="Riley R."/>
            <person name="Ohm R."/>
            <person name="Sun H."/>
            <person name="Tunlid A."/>
            <person name="Henrissat B."/>
            <person name="Grigoriev I.V."/>
            <person name="Hibbett D.S."/>
            <person name="Martin F."/>
        </authorList>
    </citation>
    <scope>NUCLEOTIDE SEQUENCE [LARGE SCALE GENOMIC DNA]</scope>
    <source>
        <strain evidence="1 2">SS14</strain>
    </source>
</reference>
<evidence type="ECO:0000313" key="2">
    <source>
        <dbReference type="Proteomes" id="UP000054279"/>
    </source>
</evidence>
<evidence type="ECO:0000313" key="1">
    <source>
        <dbReference type="EMBL" id="KIJ31797.1"/>
    </source>
</evidence>